<name>A0A854C2H2_9BACT</name>
<dbReference type="AlphaFoldDB" id="A0A854C2H2"/>
<proteinExistence type="predicted"/>
<dbReference type="InterPro" id="IPR024214">
    <property type="entry name" value="DUF3843"/>
</dbReference>
<protein>
    <recommendedName>
        <fullName evidence="3">DUF3843 family protein</fullName>
    </recommendedName>
</protein>
<dbReference type="Proteomes" id="UP000186685">
    <property type="component" value="Unassembled WGS sequence"/>
</dbReference>
<dbReference type="Pfam" id="PF12954">
    <property type="entry name" value="DUF3843"/>
    <property type="match status" value="2"/>
</dbReference>
<sequence>MKKIYVKEWMSFQPYTRQDEVDCYYVGVANHIASLLQDLAGKKRYPEYSVRGVAIYLTLWFQDVISQTGIWRAFTDECRKRYGYSVPFMTLEEEKKYYQGEVNPEDLQFLLWHYFQTLEKQMDRVMNPENPVFEELAYRIYDYLFEEFQVAPENERLHAVLYGEAFEENDYMRYRSVLEWFHFCSYVGFENRNEYRETVEKVSQMDFGQNIDLNILAYDIKQNALFEGRKNLLSLTSAEWLALIGKSHPETALWAEVKALPQEMYLYEGEDEKFLFVKDLSKKEGEQLSIRKDSLNMDSLKARKEGVTILSCRLVQYGGAWWQDGMLVVSDLQEKVKEEIEQRIAAREGIKKTFDEFMKASGGKQFVFCKSEEEVQDFLSQKLGYKEKEGIELPKMDATHGLVLMVSPHTGIHVQMQLCECISSPDNTFYDAEAAKKQAAMFILNPNVIPYDLSCALQDADMLPDACLNSALGEEHGRETMKRNARFFTDYFFEKCREKDC</sequence>
<evidence type="ECO:0000313" key="2">
    <source>
        <dbReference type="Proteomes" id="UP000186685"/>
    </source>
</evidence>
<dbReference type="EMBL" id="MNQR01000014">
    <property type="protein sequence ID" value="OKZ11337.1"/>
    <property type="molecule type" value="Genomic_DNA"/>
</dbReference>
<gene>
    <name evidence="1" type="ORF">BHV76_04100</name>
</gene>
<evidence type="ECO:0000313" key="1">
    <source>
        <dbReference type="EMBL" id="OKZ11337.1"/>
    </source>
</evidence>
<organism evidence="1 2">
    <name type="scientific">Phocaeicola plebeius</name>
    <dbReference type="NCBI Taxonomy" id="310297"/>
    <lineage>
        <taxon>Bacteria</taxon>
        <taxon>Pseudomonadati</taxon>
        <taxon>Bacteroidota</taxon>
        <taxon>Bacteroidia</taxon>
        <taxon>Bacteroidales</taxon>
        <taxon>Bacteroidaceae</taxon>
        <taxon>Phocaeicola</taxon>
    </lineage>
</organism>
<accession>A0A854C2H2</accession>
<reference evidence="1 2" key="1">
    <citation type="journal article" date="2016" name="Nat. Biotechnol.">
        <title>Measurement of bacterial replication rates in microbial communities.</title>
        <authorList>
            <person name="Brown C.T."/>
            <person name="Olm M.R."/>
            <person name="Thomas B.C."/>
            <person name="Banfield J.F."/>
        </authorList>
    </citation>
    <scope>NUCLEOTIDE SEQUENCE [LARGE SCALE GENOMIC DNA]</scope>
    <source>
        <strain evidence="1">45_130</strain>
    </source>
</reference>
<evidence type="ECO:0008006" key="3">
    <source>
        <dbReference type="Google" id="ProtNLM"/>
    </source>
</evidence>
<comment type="caution">
    <text evidence="1">The sequence shown here is derived from an EMBL/GenBank/DDBJ whole genome shotgun (WGS) entry which is preliminary data.</text>
</comment>